<comment type="caution">
    <text evidence="6">The sequence shown here is derived from an EMBL/GenBank/DDBJ whole genome shotgun (WGS) entry which is preliminary data.</text>
</comment>
<evidence type="ECO:0000256" key="3">
    <source>
        <dbReference type="ARBA" id="ARBA00022833"/>
    </source>
</evidence>
<feature type="compositionally biased region" description="Acidic residues" evidence="4">
    <location>
        <begin position="231"/>
        <end position="245"/>
    </location>
</feature>
<feature type="domain" description="RING-type" evidence="5">
    <location>
        <begin position="296"/>
        <end position="449"/>
    </location>
</feature>
<gene>
    <name evidence="6" type="ORF">DB88DRAFT_501410</name>
</gene>
<dbReference type="SMART" id="SM00184">
    <property type="entry name" value="RING"/>
    <property type="match status" value="1"/>
</dbReference>
<keyword evidence="3" id="KW-0862">Zinc</keyword>
<keyword evidence="2" id="KW-0863">Zinc-finger</keyword>
<proteinExistence type="predicted"/>
<dbReference type="GO" id="GO:0061630">
    <property type="term" value="F:ubiquitin protein ligase activity"/>
    <property type="evidence" value="ECO:0007669"/>
    <property type="project" value="InterPro"/>
</dbReference>
<dbReference type="GO" id="GO:0033768">
    <property type="term" value="C:SUMO-targeted ubiquitin ligase complex"/>
    <property type="evidence" value="ECO:0007669"/>
    <property type="project" value="TreeGrafter"/>
</dbReference>
<evidence type="ECO:0000256" key="1">
    <source>
        <dbReference type="ARBA" id="ARBA00022723"/>
    </source>
</evidence>
<reference evidence="6" key="1">
    <citation type="submission" date="2023-02" db="EMBL/GenBank/DDBJ databases">
        <title>Identification and recombinant expression of a fungal hydrolase from Papiliotrema laurentii that hydrolyzes apple cutin and clears colloidal polyester polyurethane.</title>
        <authorList>
            <consortium name="DOE Joint Genome Institute"/>
            <person name="Roman V.A."/>
            <person name="Bojanowski C."/>
            <person name="Crable B.R."/>
            <person name="Wagner D.N."/>
            <person name="Hung C.S."/>
            <person name="Nadeau L.J."/>
            <person name="Schratz L."/>
            <person name="Haridas S."/>
            <person name="Pangilinan J."/>
            <person name="Lipzen A."/>
            <person name="Na H."/>
            <person name="Yan M."/>
            <person name="Ng V."/>
            <person name="Grigoriev I.V."/>
            <person name="Spatafora J.W."/>
            <person name="Barlow D."/>
            <person name="Biffinger J."/>
            <person name="Kelley-Loughnane N."/>
            <person name="Varaljay V.A."/>
            <person name="Crookes-Goodson W.J."/>
        </authorList>
    </citation>
    <scope>NUCLEOTIDE SEQUENCE</scope>
    <source>
        <strain evidence="6">5307AH</strain>
    </source>
</reference>
<evidence type="ECO:0000256" key="4">
    <source>
        <dbReference type="SAM" id="MobiDB-lite"/>
    </source>
</evidence>
<name>A0AAD9FLM2_PAPLA</name>
<dbReference type="PANTHER" id="PTHR47094">
    <property type="entry name" value="ELFLESS, ISOFORM B"/>
    <property type="match status" value="1"/>
</dbReference>
<feature type="region of interest" description="Disordered" evidence="4">
    <location>
        <begin position="1"/>
        <end position="271"/>
    </location>
</feature>
<accession>A0AAD9FLM2</accession>
<feature type="compositionally biased region" description="Low complexity" evidence="4">
    <location>
        <begin position="53"/>
        <end position="69"/>
    </location>
</feature>
<dbReference type="Gene3D" id="3.30.40.10">
    <property type="entry name" value="Zinc/RING finger domain, C3HC4 (zinc finger)"/>
    <property type="match status" value="1"/>
</dbReference>
<dbReference type="InterPro" id="IPR049627">
    <property type="entry name" value="SLX8"/>
</dbReference>
<dbReference type="InterPro" id="IPR013083">
    <property type="entry name" value="Znf_RING/FYVE/PHD"/>
</dbReference>
<feature type="compositionally biased region" description="Basic and acidic residues" evidence="4">
    <location>
        <begin position="81"/>
        <end position="107"/>
    </location>
</feature>
<dbReference type="GO" id="GO:0140082">
    <property type="term" value="F:SUMO-ubiquitin ligase activity"/>
    <property type="evidence" value="ECO:0007669"/>
    <property type="project" value="TreeGrafter"/>
</dbReference>
<dbReference type="PANTHER" id="PTHR47094:SF1">
    <property type="entry name" value="RING-TYPE E3 UBIQUITIN TRANSFERASE"/>
    <property type="match status" value="1"/>
</dbReference>
<evidence type="ECO:0000313" key="7">
    <source>
        <dbReference type="Proteomes" id="UP001182556"/>
    </source>
</evidence>
<feature type="compositionally biased region" description="Basic and acidic residues" evidence="4">
    <location>
        <begin position="165"/>
        <end position="175"/>
    </location>
</feature>
<dbReference type="GO" id="GO:0032183">
    <property type="term" value="F:SUMO binding"/>
    <property type="evidence" value="ECO:0007669"/>
    <property type="project" value="TreeGrafter"/>
</dbReference>
<dbReference type="InterPro" id="IPR001841">
    <property type="entry name" value="Znf_RING"/>
</dbReference>
<organism evidence="6 7">
    <name type="scientific">Papiliotrema laurentii</name>
    <name type="common">Cryptococcus laurentii</name>
    <dbReference type="NCBI Taxonomy" id="5418"/>
    <lineage>
        <taxon>Eukaryota</taxon>
        <taxon>Fungi</taxon>
        <taxon>Dikarya</taxon>
        <taxon>Basidiomycota</taxon>
        <taxon>Agaricomycotina</taxon>
        <taxon>Tremellomycetes</taxon>
        <taxon>Tremellales</taxon>
        <taxon>Rhynchogastremaceae</taxon>
        <taxon>Papiliotrema</taxon>
    </lineage>
</organism>
<feature type="compositionally biased region" description="Basic and acidic residues" evidence="4">
    <location>
        <begin position="127"/>
        <end position="151"/>
    </location>
</feature>
<keyword evidence="1" id="KW-0479">Metal-binding</keyword>
<evidence type="ECO:0000259" key="5">
    <source>
        <dbReference type="SMART" id="SM00184"/>
    </source>
</evidence>
<evidence type="ECO:0000256" key="2">
    <source>
        <dbReference type="ARBA" id="ARBA00022771"/>
    </source>
</evidence>
<dbReference type="SUPFAM" id="SSF57850">
    <property type="entry name" value="RING/U-box"/>
    <property type="match status" value="1"/>
</dbReference>
<feature type="compositionally biased region" description="Low complexity" evidence="4">
    <location>
        <begin position="176"/>
        <end position="208"/>
    </location>
</feature>
<dbReference type="InterPro" id="IPR017907">
    <property type="entry name" value="Znf_RING_CS"/>
</dbReference>
<keyword evidence="7" id="KW-1185">Reference proteome</keyword>
<protein>
    <recommendedName>
        <fullName evidence="5">RING-type domain-containing protein</fullName>
    </recommendedName>
</protein>
<dbReference type="Proteomes" id="UP001182556">
    <property type="component" value="Unassembled WGS sequence"/>
</dbReference>
<sequence>MPVIRRRQSTTPSSLSYAPTEASDSPRPTLADIPLSGRKRLRDGSRARGGSRGSRASSVASSSRSGPSSHNDRIGSSTRLEPVERPGRSSPRRETNPADGRSEDRVAEPSAASYSVEHGRGTTIRLLRRDRERAGSKRAGRDADGRADVRSSPDSTSLSEPGAETTRRTDHHSSHQSDPGSSQSLGTHSTRPSPSPSSAPSSTYSPGGTRKRRRFTAQEKGKGKAVVPDPIEVEDGEEDEEESFEVIDVKRRKLNGEKPEPESSPEPVSEAIKADAEVEPEAEIVDEDKRLSAYTCPVCFCAPEQPVMTLCGHVMCDKCLFESLVAAVKRQHDPMPQAPPAHRGRGRGRGRVASSYLPARSVTHPSVHPLGGPAGWTAETLKTAWTQQMERVYYRQLQKHGMAEENWEAAKGCDPMAPHESNVTVQEILKGVWTINGEFFVIEGECPVCRKPLPGGYGPEGIGGLVPLRPHLAGR</sequence>
<dbReference type="PROSITE" id="PS00518">
    <property type="entry name" value="ZF_RING_1"/>
    <property type="match status" value="1"/>
</dbReference>
<evidence type="ECO:0000313" key="6">
    <source>
        <dbReference type="EMBL" id="KAK1920894.1"/>
    </source>
</evidence>
<dbReference type="InterPro" id="IPR018957">
    <property type="entry name" value="Znf_C3HC4_RING-type"/>
</dbReference>
<dbReference type="AlphaFoldDB" id="A0AAD9FLM2"/>
<dbReference type="EMBL" id="JAODAN010000012">
    <property type="protein sequence ID" value="KAK1920894.1"/>
    <property type="molecule type" value="Genomic_DNA"/>
</dbReference>
<dbReference type="GO" id="GO:0008270">
    <property type="term" value="F:zinc ion binding"/>
    <property type="evidence" value="ECO:0007669"/>
    <property type="project" value="UniProtKB-KW"/>
</dbReference>
<dbReference type="Pfam" id="PF00097">
    <property type="entry name" value="zf-C3HC4"/>
    <property type="match status" value="1"/>
</dbReference>
<dbReference type="GO" id="GO:0006511">
    <property type="term" value="P:ubiquitin-dependent protein catabolic process"/>
    <property type="evidence" value="ECO:0007669"/>
    <property type="project" value="TreeGrafter"/>
</dbReference>
<feature type="region of interest" description="Disordered" evidence="4">
    <location>
        <begin position="332"/>
        <end position="351"/>
    </location>
</feature>